<name>A0A8H5M2N1_9AGAR</name>
<dbReference type="PANTHER" id="PTHR46346:SF1">
    <property type="entry name" value="PHOSPHATIDYLINOSITOL N-ACETYLGLUCOSAMINYLTRANSFERASE SUBUNIT P"/>
    <property type="match status" value="1"/>
</dbReference>
<keyword evidence="8" id="KW-1185">Reference proteome</keyword>
<protein>
    <recommendedName>
        <fullName evidence="6">PIG-P domain-containing protein</fullName>
    </recommendedName>
</protein>
<keyword evidence="4 5" id="KW-0472">Membrane</keyword>
<dbReference type="GO" id="GO:0006506">
    <property type="term" value="P:GPI anchor biosynthetic process"/>
    <property type="evidence" value="ECO:0007669"/>
    <property type="project" value="TreeGrafter"/>
</dbReference>
<evidence type="ECO:0000256" key="1">
    <source>
        <dbReference type="ARBA" id="ARBA00004141"/>
    </source>
</evidence>
<comment type="caution">
    <text evidence="7">The sequence shown here is derived from an EMBL/GenBank/DDBJ whole genome shotgun (WGS) entry which is preliminary data.</text>
</comment>
<comment type="subcellular location">
    <subcellularLocation>
        <location evidence="1">Membrane</location>
        <topology evidence="1">Multi-pass membrane protein</topology>
    </subcellularLocation>
</comment>
<accession>A0A8H5M2N1</accession>
<dbReference type="GO" id="GO:0005783">
    <property type="term" value="C:endoplasmic reticulum"/>
    <property type="evidence" value="ECO:0007669"/>
    <property type="project" value="TreeGrafter"/>
</dbReference>
<proteinExistence type="predicted"/>
<dbReference type="Pfam" id="PF08510">
    <property type="entry name" value="PIG-P"/>
    <property type="match status" value="1"/>
</dbReference>
<organism evidence="7 8">
    <name type="scientific">Tricholomella constricta</name>
    <dbReference type="NCBI Taxonomy" id="117010"/>
    <lineage>
        <taxon>Eukaryota</taxon>
        <taxon>Fungi</taxon>
        <taxon>Dikarya</taxon>
        <taxon>Basidiomycota</taxon>
        <taxon>Agaricomycotina</taxon>
        <taxon>Agaricomycetes</taxon>
        <taxon>Agaricomycetidae</taxon>
        <taxon>Agaricales</taxon>
        <taxon>Tricholomatineae</taxon>
        <taxon>Lyophyllaceae</taxon>
        <taxon>Tricholomella</taxon>
    </lineage>
</organism>
<dbReference type="OrthoDB" id="690928at2759"/>
<dbReference type="Proteomes" id="UP000565441">
    <property type="component" value="Unassembled WGS sequence"/>
</dbReference>
<dbReference type="AlphaFoldDB" id="A0A8H5M2N1"/>
<dbReference type="InterPro" id="IPR013717">
    <property type="entry name" value="PIG-P"/>
</dbReference>
<evidence type="ECO:0000256" key="5">
    <source>
        <dbReference type="SAM" id="Phobius"/>
    </source>
</evidence>
<gene>
    <name evidence="7" type="ORF">D9615_005995</name>
</gene>
<feature type="transmembrane region" description="Helical" evidence="5">
    <location>
        <begin position="69"/>
        <end position="93"/>
    </location>
</feature>
<evidence type="ECO:0000256" key="3">
    <source>
        <dbReference type="ARBA" id="ARBA00022989"/>
    </source>
</evidence>
<feature type="domain" description="PIG-P" evidence="6">
    <location>
        <begin position="26"/>
        <end position="142"/>
    </location>
</feature>
<evidence type="ECO:0000259" key="6">
    <source>
        <dbReference type="Pfam" id="PF08510"/>
    </source>
</evidence>
<dbReference type="PANTHER" id="PTHR46346">
    <property type="entry name" value="PHOSPHATIDYLINOSITOL N-ACETYLGLUCOSAMINYLTRANSFERASE SUBUNIT P"/>
    <property type="match status" value="1"/>
</dbReference>
<evidence type="ECO:0000256" key="4">
    <source>
        <dbReference type="ARBA" id="ARBA00023136"/>
    </source>
</evidence>
<dbReference type="GO" id="GO:0016020">
    <property type="term" value="C:membrane"/>
    <property type="evidence" value="ECO:0007669"/>
    <property type="project" value="UniProtKB-SubCell"/>
</dbReference>
<keyword evidence="3 5" id="KW-1133">Transmembrane helix</keyword>
<keyword evidence="2 5" id="KW-0812">Transmembrane</keyword>
<feature type="transmembrane region" description="Helical" evidence="5">
    <location>
        <begin position="27"/>
        <end position="49"/>
    </location>
</feature>
<reference evidence="7 8" key="1">
    <citation type="journal article" date="2020" name="ISME J.">
        <title>Uncovering the hidden diversity of litter-decomposition mechanisms in mushroom-forming fungi.</title>
        <authorList>
            <person name="Floudas D."/>
            <person name="Bentzer J."/>
            <person name="Ahren D."/>
            <person name="Johansson T."/>
            <person name="Persson P."/>
            <person name="Tunlid A."/>
        </authorList>
    </citation>
    <scope>NUCLEOTIDE SEQUENCE [LARGE SCALE GENOMIC DNA]</scope>
    <source>
        <strain evidence="7 8">CBS 661.87</strain>
    </source>
</reference>
<sequence>MADPNTNSFGELDRRLDTPSRSRAPEFYGFVAWTSTSLAFILYVLWALVPDEYIQRAGINWYPNREWALLLPAWSIVLVITTYIVYSSMAIAATPSFSDMSSITDRRVLFPADPEDNAPYLISGGTPALYDIPIGMVNRVLYDQASQASEPEAEQR</sequence>
<dbReference type="EMBL" id="JAACJP010000017">
    <property type="protein sequence ID" value="KAF5379055.1"/>
    <property type="molecule type" value="Genomic_DNA"/>
</dbReference>
<evidence type="ECO:0000313" key="8">
    <source>
        <dbReference type="Proteomes" id="UP000565441"/>
    </source>
</evidence>
<evidence type="ECO:0000313" key="7">
    <source>
        <dbReference type="EMBL" id="KAF5379055.1"/>
    </source>
</evidence>
<dbReference type="InterPro" id="IPR052263">
    <property type="entry name" value="GPI_Anchor_Biosynth"/>
</dbReference>
<evidence type="ECO:0000256" key="2">
    <source>
        <dbReference type="ARBA" id="ARBA00022692"/>
    </source>
</evidence>